<proteinExistence type="predicted"/>
<dbReference type="EMBL" id="UINC01047687">
    <property type="protein sequence ID" value="SVB57262.1"/>
    <property type="molecule type" value="Genomic_DNA"/>
</dbReference>
<feature type="non-terminal residue" evidence="1">
    <location>
        <position position="1"/>
    </location>
</feature>
<name>A0A382F3R2_9ZZZZ</name>
<dbReference type="AlphaFoldDB" id="A0A382F3R2"/>
<reference evidence="1" key="1">
    <citation type="submission" date="2018-05" db="EMBL/GenBank/DDBJ databases">
        <authorList>
            <person name="Lanie J.A."/>
            <person name="Ng W.-L."/>
            <person name="Kazmierczak K.M."/>
            <person name="Andrzejewski T.M."/>
            <person name="Davidsen T.M."/>
            <person name="Wayne K.J."/>
            <person name="Tettelin H."/>
            <person name="Glass J.I."/>
            <person name="Rusch D."/>
            <person name="Podicherti R."/>
            <person name="Tsui H.-C.T."/>
            <person name="Winkler M.E."/>
        </authorList>
    </citation>
    <scope>NUCLEOTIDE SEQUENCE</scope>
</reference>
<accession>A0A382F3R2</accession>
<organism evidence="1">
    <name type="scientific">marine metagenome</name>
    <dbReference type="NCBI Taxonomy" id="408172"/>
    <lineage>
        <taxon>unclassified sequences</taxon>
        <taxon>metagenomes</taxon>
        <taxon>ecological metagenomes</taxon>
    </lineage>
</organism>
<feature type="non-terminal residue" evidence="1">
    <location>
        <position position="141"/>
    </location>
</feature>
<protein>
    <submittedName>
        <fullName evidence="1">Uncharacterized protein</fullName>
    </submittedName>
</protein>
<evidence type="ECO:0000313" key="1">
    <source>
        <dbReference type="EMBL" id="SVB57262.1"/>
    </source>
</evidence>
<gene>
    <name evidence="1" type="ORF">METZ01_LOCUS210116</name>
</gene>
<sequence>MALPESWFGVVRKLVYKMTDNRIALVFAISFAVSALFLLSGAEASPSLNTAFQDPEALRVDGDTPMLFGITYTGEDWGWPESITISFDGVENPVALECWDSGCDSGDPDGFWRIGETFEPDASALVANVGDGEISYRFTAF</sequence>